<dbReference type="SUPFAM" id="SSF53067">
    <property type="entry name" value="Actin-like ATPase domain"/>
    <property type="match status" value="1"/>
</dbReference>
<accession>A0ABD6ERR0</accession>
<keyword evidence="7" id="KW-0319">Glycerol metabolism</keyword>
<evidence type="ECO:0000256" key="3">
    <source>
        <dbReference type="ARBA" id="ARBA00012099"/>
    </source>
</evidence>
<evidence type="ECO:0000256" key="8">
    <source>
        <dbReference type="ARBA" id="ARBA00022840"/>
    </source>
</evidence>
<evidence type="ECO:0000259" key="12">
    <source>
        <dbReference type="Pfam" id="PF00370"/>
    </source>
</evidence>
<keyword evidence="8" id="KW-0067">ATP-binding</keyword>
<comment type="caution">
    <text evidence="13">The sequence shown here is derived from an EMBL/GenBank/DDBJ whole genome shotgun (WGS) entry which is preliminary data.</text>
</comment>
<comment type="similarity">
    <text evidence="2">Belongs to the FGGY kinase family.</text>
</comment>
<dbReference type="PANTHER" id="PTHR10196:SF69">
    <property type="entry name" value="GLYCEROL KINASE"/>
    <property type="match status" value="1"/>
</dbReference>
<evidence type="ECO:0000256" key="1">
    <source>
        <dbReference type="ARBA" id="ARBA00005190"/>
    </source>
</evidence>
<evidence type="ECO:0000256" key="4">
    <source>
        <dbReference type="ARBA" id="ARBA00022679"/>
    </source>
</evidence>
<dbReference type="GO" id="GO:0005524">
    <property type="term" value="F:ATP binding"/>
    <property type="evidence" value="ECO:0007669"/>
    <property type="project" value="UniProtKB-KW"/>
</dbReference>
<dbReference type="Pfam" id="PF00370">
    <property type="entry name" value="FGGY_N"/>
    <property type="match status" value="1"/>
</dbReference>
<dbReference type="PROSITE" id="PS00933">
    <property type="entry name" value="FGGY_KINASES_1"/>
    <property type="match status" value="1"/>
</dbReference>
<keyword evidence="5" id="KW-0547">Nucleotide-binding</keyword>
<comment type="catalytic activity">
    <reaction evidence="10">
        <text>glycerol + ATP = sn-glycerol 3-phosphate + ADP + H(+)</text>
        <dbReference type="Rhea" id="RHEA:21644"/>
        <dbReference type="ChEBI" id="CHEBI:15378"/>
        <dbReference type="ChEBI" id="CHEBI:17754"/>
        <dbReference type="ChEBI" id="CHEBI:30616"/>
        <dbReference type="ChEBI" id="CHEBI:57597"/>
        <dbReference type="ChEBI" id="CHEBI:456216"/>
        <dbReference type="EC" id="2.7.1.30"/>
    </reaction>
</comment>
<feature type="domain" description="Carbohydrate kinase FGGY N-terminal" evidence="12">
    <location>
        <begin position="4"/>
        <end position="253"/>
    </location>
</feature>
<dbReference type="EC" id="2.7.1.30" evidence="3"/>
<evidence type="ECO:0000313" key="13">
    <source>
        <dbReference type="EMBL" id="MFH4982518.1"/>
    </source>
</evidence>
<dbReference type="InterPro" id="IPR018483">
    <property type="entry name" value="Carb_kinase_FGGY_CS"/>
</dbReference>
<protein>
    <recommendedName>
        <fullName evidence="11">Probable glycerol kinase</fullName>
        <ecNumber evidence="3">2.7.1.30</ecNumber>
    </recommendedName>
    <alternativeName>
        <fullName evidence="9">ATP:glycerol 3-phosphotransferase</fullName>
    </alternativeName>
</protein>
<dbReference type="FunFam" id="3.30.420.40:FF:000177">
    <property type="entry name" value="Glycerol kinase"/>
    <property type="match status" value="1"/>
</dbReference>
<dbReference type="InterPro" id="IPR018484">
    <property type="entry name" value="FGGY_N"/>
</dbReference>
<evidence type="ECO:0000256" key="6">
    <source>
        <dbReference type="ARBA" id="ARBA00022777"/>
    </source>
</evidence>
<evidence type="ECO:0000256" key="9">
    <source>
        <dbReference type="ARBA" id="ARBA00043149"/>
    </source>
</evidence>
<proteinExistence type="inferred from homology"/>
<dbReference type="EMBL" id="JBGFUD010009492">
    <property type="protein sequence ID" value="MFH4982518.1"/>
    <property type="molecule type" value="Genomic_DNA"/>
</dbReference>
<evidence type="ECO:0000256" key="11">
    <source>
        <dbReference type="ARBA" id="ARBA00071571"/>
    </source>
</evidence>
<organism evidence="13 14">
    <name type="scientific">Gnathostoma spinigerum</name>
    <dbReference type="NCBI Taxonomy" id="75299"/>
    <lineage>
        <taxon>Eukaryota</taxon>
        <taxon>Metazoa</taxon>
        <taxon>Ecdysozoa</taxon>
        <taxon>Nematoda</taxon>
        <taxon>Chromadorea</taxon>
        <taxon>Rhabditida</taxon>
        <taxon>Spirurina</taxon>
        <taxon>Gnathostomatomorpha</taxon>
        <taxon>Gnathostomatoidea</taxon>
        <taxon>Gnathostomatidae</taxon>
        <taxon>Gnathostoma</taxon>
    </lineage>
</organism>
<evidence type="ECO:0000256" key="2">
    <source>
        <dbReference type="ARBA" id="ARBA00009156"/>
    </source>
</evidence>
<comment type="pathway">
    <text evidence="1">Polyol metabolism; glycerol degradation via glycerol kinase pathway; sn-glycerol 3-phosphate from glycerol: step 1/1.</text>
</comment>
<evidence type="ECO:0000313" key="14">
    <source>
        <dbReference type="Proteomes" id="UP001608902"/>
    </source>
</evidence>
<keyword evidence="6" id="KW-0418">Kinase</keyword>
<evidence type="ECO:0000256" key="10">
    <source>
        <dbReference type="ARBA" id="ARBA00052101"/>
    </source>
</evidence>
<evidence type="ECO:0000256" key="5">
    <source>
        <dbReference type="ARBA" id="ARBA00022741"/>
    </source>
</evidence>
<evidence type="ECO:0000256" key="7">
    <source>
        <dbReference type="ARBA" id="ARBA00022798"/>
    </source>
</evidence>
<gene>
    <name evidence="13" type="ORF">AB6A40_009227</name>
</gene>
<keyword evidence="14" id="KW-1185">Reference proteome</keyword>
<keyword evidence="4" id="KW-0808">Transferase</keyword>
<reference evidence="13 14" key="1">
    <citation type="submission" date="2024-08" db="EMBL/GenBank/DDBJ databases">
        <title>Gnathostoma spinigerum genome.</title>
        <authorList>
            <person name="Gonzalez-Bertolin B."/>
            <person name="Monzon S."/>
            <person name="Zaballos A."/>
            <person name="Jimenez P."/>
            <person name="Dekumyoy P."/>
            <person name="Varona S."/>
            <person name="Cuesta I."/>
            <person name="Sumanam S."/>
            <person name="Adisakwattana P."/>
            <person name="Gasser R.B."/>
            <person name="Hernandez-Gonzalez A."/>
            <person name="Young N.D."/>
            <person name="Perteguer M.J."/>
        </authorList>
    </citation>
    <scope>NUCLEOTIDE SEQUENCE [LARGE SCALE GENOMIC DNA]</scope>
    <source>
        <strain evidence="13">AL3</strain>
        <tissue evidence="13">Liver</tissue>
    </source>
</reference>
<dbReference type="Gene3D" id="3.30.420.40">
    <property type="match status" value="2"/>
</dbReference>
<dbReference type="GO" id="GO:0004370">
    <property type="term" value="F:glycerol kinase activity"/>
    <property type="evidence" value="ECO:0007669"/>
    <property type="project" value="UniProtKB-EC"/>
</dbReference>
<dbReference type="InterPro" id="IPR043129">
    <property type="entry name" value="ATPase_NBD"/>
</dbReference>
<name>A0ABD6ERR0_9BILA</name>
<dbReference type="GO" id="GO:0006071">
    <property type="term" value="P:glycerol metabolic process"/>
    <property type="evidence" value="ECO:0007669"/>
    <property type="project" value="UniProtKB-KW"/>
</dbReference>
<dbReference type="Proteomes" id="UP001608902">
    <property type="component" value="Unassembled WGS sequence"/>
</dbReference>
<sequence>MTLIGAIDQGTSSTRFVIFDAKTGNIVANNQIEIKTICPRPGWVEMDPNEIYTTTTECIENACKQLVKNGFKTVDIKAVGIANQRETTIIWDRNSGKPICNAIVWLDSRTSELAEEFGKKTPTGSKEYFKTKTGLPIHPYFSALKIRWLIDNNDAVRHSVSSGQAMFGNVDSWIIWKLTGAHVTDVTNASRTLLLDLHKVKWSTEMCTFFDIPIAIMPEIRSSSEFYGSIREGILKGVPITGCLGDQQASLIGHACMRMCETKVTYGTGTFMLCNIGQNIIISKKGLLTTIAFQVIF</sequence>
<dbReference type="PANTHER" id="PTHR10196">
    <property type="entry name" value="SUGAR KINASE"/>
    <property type="match status" value="1"/>
</dbReference>
<dbReference type="AlphaFoldDB" id="A0ABD6ERR0"/>